<dbReference type="Pfam" id="PF03972">
    <property type="entry name" value="MmgE_PrpD_N"/>
    <property type="match status" value="1"/>
</dbReference>
<gene>
    <name evidence="3" type="ORF">HF896_13965</name>
</gene>
<dbReference type="InterPro" id="IPR005656">
    <property type="entry name" value="MmgE_PrpD"/>
</dbReference>
<proteinExistence type="inferred from homology"/>
<sequence length="285" mass="29091">MQGSAVTLTLAQHSAAWRFSDLGPIRRLQLRQALFAWMAVTLSGAQDPLVHLLAEDALEQGGHGQATVVGHGFATSTRQAALVNAAASQAAEGNGAMSIGSAVLVASLLALAESRGDSGRAFLTAFAAGQDLLDRIATGSPGAAALAAAAGGAHLLQLNAADTAAAFALAGATALGAAGLSRPMQAGKAAADGLLAVHLAARGYGHGAETLSGPWPAVLPQLDQPMPQDTTEQQRNLEVRFRHQSLPVLDEADARSLLRLVDQLDDLPDLSPLAGVLAARPARRH</sequence>
<evidence type="ECO:0000313" key="3">
    <source>
        <dbReference type="EMBL" id="QKD44658.1"/>
    </source>
</evidence>
<comment type="similarity">
    <text evidence="1">Belongs to the PrpD family.</text>
</comment>
<evidence type="ECO:0000259" key="2">
    <source>
        <dbReference type="Pfam" id="PF03972"/>
    </source>
</evidence>
<reference evidence="3 4" key="1">
    <citation type="submission" date="2020-05" db="EMBL/GenBank/DDBJ databases">
        <title>Complete genome sequence of Alicycliphilus denitrificans DP3.</title>
        <authorList>
            <person name="Chen X."/>
        </authorList>
    </citation>
    <scope>NUCLEOTIDE SEQUENCE [LARGE SCALE GENOMIC DNA]</scope>
    <source>
        <strain evidence="3 4">DP3</strain>
    </source>
</reference>
<protein>
    <recommendedName>
        <fullName evidence="2">MmgE/PrpD N-terminal domain-containing protein</fullName>
    </recommendedName>
</protein>
<accession>A0A858ZV38</accession>
<feature type="domain" description="MmgE/PrpD N-terminal" evidence="2">
    <location>
        <begin position="10"/>
        <end position="207"/>
    </location>
</feature>
<name>A0A858ZV38_9BURK</name>
<dbReference type="Gene3D" id="1.10.4100.10">
    <property type="entry name" value="2-methylcitrate dehydratase PrpD"/>
    <property type="match status" value="1"/>
</dbReference>
<evidence type="ECO:0000256" key="1">
    <source>
        <dbReference type="ARBA" id="ARBA00006174"/>
    </source>
</evidence>
<evidence type="ECO:0000313" key="4">
    <source>
        <dbReference type="Proteomes" id="UP000500755"/>
    </source>
</evidence>
<dbReference type="RefSeq" id="WP_013721935.1">
    <property type="nucleotide sequence ID" value="NZ_CP051298.1"/>
</dbReference>
<dbReference type="AlphaFoldDB" id="A0A858ZV38"/>
<dbReference type="EMBL" id="CP051298">
    <property type="protein sequence ID" value="QKD44658.1"/>
    <property type="molecule type" value="Genomic_DNA"/>
</dbReference>
<dbReference type="InterPro" id="IPR042183">
    <property type="entry name" value="MmgE/PrpD_sf_1"/>
</dbReference>
<dbReference type="InterPro" id="IPR036148">
    <property type="entry name" value="MmgE/PrpD_sf"/>
</dbReference>
<dbReference type="Proteomes" id="UP000500755">
    <property type="component" value="Chromosome"/>
</dbReference>
<organism evidence="3 4">
    <name type="scientific">Alicycliphilus denitrificans</name>
    <dbReference type="NCBI Taxonomy" id="179636"/>
    <lineage>
        <taxon>Bacteria</taxon>
        <taxon>Pseudomonadati</taxon>
        <taxon>Pseudomonadota</taxon>
        <taxon>Betaproteobacteria</taxon>
        <taxon>Burkholderiales</taxon>
        <taxon>Comamonadaceae</taxon>
        <taxon>Alicycliphilus</taxon>
    </lineage>
</organism>
<dbReference type="SUPFAM" id="SSF103378">
    <property type="entry name" value="2-methylcitrate dehydratase PrpD"/>
    <property type="match status" value="1"/>
</dbReference>
<dbReference type="PANTHER" id="PTHR16943">
    <property type="entry name" value="2-METHYLCITRATE DEHYDRATASE-RELATED"/>
    <property type="match status" value="1"/>
</dbReference>
<dbReference type="InterPro" id="IPR045336">
    <property type="entry name" value="MmgE_PrpD_N"/>
</dbReference>
<dbReference type="GO" id="GO:0016829">
    <property type="term" value="F:lyase activity"/>
    <property type="evidence" value="ECO:0007669"/>
    <property type="project" value="InterPro"/>
</dbReference>
<dbReference type="PANTHER" id="PTHR16943:SF8">
    <property type="entry name" value="2-METHYLCITRATE DEHYDRATASE"/>
    <property type="match status" value="1"/>
</dbReference>